<feature type="domain" description="PDZ" evidence="4">
    <location>
        <begin position="276"/>
        <end position="338"/>
    </location>
</feature>
<dbReference type="FunFam" id="2.20.70.10:FF:000001">
    <property type="entry name" value="Membrane-associated guanylate kinase, WW and PDZ domain-containing protein 1"/>
    <property type="match status" value="1"/>
</dbReference>
<reference evidence="5 7" key="2">
    <citation type="journal article" date="2013" name="Nature">
        <title>Insights into bilaterian evolution from three spiralian genomes.</title>
        <authorList>
            <person name="Simakov O."/>
            <person name="Marletaz F."/>
            <person name="Cho S.J."/>
            <person name="Edsinger-Gonzales E."/>
            <person name="Havlak P."/>
            <person name="Hellsten U."/>
            <person name="Kuo D.H."/>
            <person name="Larsson T."/>
            <person name="Lv J."/>
            <person name="Arendt D."/>
            <person name="Savage R."/>
            <person name="Osoegawa K."/>
            <person name="de Jong P."/>
            <person name="Grimwood J."/>
            <person name="Chapman J.A."/>
            <person name="Shapiro H."/>
            <person name="Aerts A."/>
            <person name="Otillar R.P."/>
            <person name="Terry A.Y."/>
            <person name="Boore J.L."/>
            <person name="Grigoriev I.V."/>
            <person name="Lindberg D.R."/>
            <person name="Seaver E.C."/>
            <person name="Weisblat D.A."/>
            <person name="Putnam N.H."/>
            <person name="Rokhsar D.S."/>
        </authorList>
    </citation>
    <scope>NUCLEOTIDE SEQUENCE</scope>
    <source>
        <strain evidence="5 7">I ESC-2004</strain>
    </source>
</reference>
<dbReference type="Proteomes" id="UP000014760">
    <property type="component" value="Unassembled WGS sequence"/>
</dbReference>
<dbReference type="EnsemblMetazoa" id="CapteT146207">
    <property type="protein sequence ID" value="CapteP146207"/>
    <property type="gene ID" value="CapteG146207"/>
</dbReference>
<dbReference type="CDD" id="cd06735">
    <property type="entry name" value="PDZ5_MAGI-1_3-like"/>
    <property type="match status" value="1"/>
</dbReference>
<dbReference type="InterPro" id="IPR001478">
    <property type="entry name" value="PDZ"/>
</dbReference>
<dbReference type="CDD" id="cd00201">
    <property type="entry name" value="WW"/>
    <property type="match status" value="2"/>
</dbReference>
<feature type="domain" description="WW" evidence="3">
    <location>
        <begin position="23"/>
        <end position="56"/>
    </location>
</feature>
<feature type="compositionally biased region" description="Polar residues" evidence="2">
    <location>
        <begin position="471"/>
        <end position="484"/>
    </location>
</feature>
<protein>
    <recommendedName>
        <fullName evidence="8">Membrane-associated guanylate kinase, WW and PDZ domain-containing protein 2</fullName>
    </recommendedName>
</protein>
<dbReference type="OMA" id="ILYPERC"/>
<dbReference type="FunCoup" id="R7VLM2">
    <property type="interactions" value="620"/>
</dbReference>
<dbReference type="FunFam" id="2.30.42.10:FF:000005">
    <property type="entry name" value="Membrane associated guanylate kinase, WW and PDZ domain containing 1"/>
    <property type="match status" value="1"/>
</dbReference>
<name>R7VLM2_CAPTE</name>
<dbReference type="FunFam" id="2.20.70.10:FF:000034">
    <property type="entry name" value="syntaxin-binding protein 4 isoform X1"/>
    <property type="match status" value="1"/>
</dbReference>
<dbReference type="STRING" id="283909.R7VLM2"/>
<dbReference type="AlphaFoldDB" id="R7VLM2"/>
<dbReference type="Gene3D" id="2.20.70.10">
    <property type="match status" value="2"/>
</dbReference>
<dbReference type="Pfam" id="PF00595">
    <property type="entry name" value="PDZ"/>
    <property type="match status" value="5"/>
</dbReference>
<feature type="compositionally biased region" description="Basic and acidic residues" evidence="2">
    <location>
        <begin position="427"/>
        <end position="448"/>
    </location>
</feature>
<dbReference type="EMBL" id="AMQN01003982">
    <property type="status" value="NOT_ANNOTATED_CDS"/>
    <property type="molecule type" value="Genomic_DNA"/>
</dbReference>
<keyword evidence="1" id="KW-0677">Repeat</keyword>
<feature type="domain" description="PDZ" evidence="4">
    <location>
        <begin position="143"/>
        <end position="213"/>
    </location>
</feature>
<dbReference type="CDD" id="cd06732">
    <property type="entry name" value="PDZ2_MAGI-1_3-like"/>
    <property type="match status" value="1"/>
</dbReference>
<dbReference type="SUPFAM" id="SSF50156">
    <property type="entry name" value="PDZ domain-like"/>
    <property type="match status" value="5"/>
</dbReference>
<feature type="region of interest" description="Disordered" evidence="2">
    <location>
        <begin position="1"/>
        <end position="27"/>
    </location>
</feature>
<dbReference type="SMART" id="SM00456">
    <property type="entry name" value="WW"/>
    <property type="match status" value="2"/>
</dbReference>
<sequence length="862" mass="95282">MHKESTLTRKKSLERAQSAGNLGPLPSNWEMAYTEDGIPYFIDHETETTHWLDPRLSTNMKMSPLECDENELPYGWEKVEDPHFGTYFIDHVNRKTQYENPVVQARRLAQDDDVDGRKSPPAYGTLRPAFTKNPGDLKGQFLETELVKSQRGFGFTIIGADNSDEEFLQIKSIVPNGPAYADGKLRRGDVLIYINRQCVLGYTHQDVVSLFQSIQVGDKLHVRVCRGYLLPFDPDDPNTEIITTVAVSLPPVTMPTTKVTQKSDNSSDGGGGEMLSMQIVKGAMGFGFTIADSMHGQRVKQILDSQRCQRLQEGDLLVTINETNVRDLSHLEVVDVLKGCSRGQAASITVQRGDSFSGSSDSISLNRHDHSDQRSLTPDTSRDHSFPSNRLRHSNPMSATHSPRKPDQADTVRAPESRSRTPGPEFMRGRDRDEEPYFKRHNAPEMRSKTPTPQPGLHNLSGTPDFIPASHYQSPPQRSSSRNIPSPKRPTSPVHGRQQTTSFEQQEPAHIARNHTAAWENSPSASLDLSHSPSSAPLGDDKFMEMTVILKRMDNGFGFRIIGGTEEGSQVSVGDIVPGGAAEQDGRLRPGDEILYVEGQCVVGSSHHRVVQVMGHCASSGTVALVVRRRTAGSATPATSELSVRVPNRMTDSFPYDVAVTRREDEGFGFVIISSRTRSGSVIGKIIEGSPAERCGNLRVGDRILAVNNINILRLHHEEIVNIIKDSGHSVTLTIGPPQGEIKTYSKINKYFPLRRFLAKSLAWFHGECHGKFYAVELLRGSRGFGFSIRGGREFSNMPLYVLRIADGGAANMDQRLRVGDQLIEINGYNTNNMTHAEAIELIQSGGSSVRLLIKRSSKSGE</sequence>
<dbReference type="InterPro" id="IPR036020">
    <property type="entry name" value="WW_dom_sf"/>
</dbReference>
<dbReference type="HOGENOM" id="CLU_004562_2_0_1"/>
<dbReference type="CDD" id="cd06733">
    <property type="entry name" value="PDZ3_MAGI-1_3-like"/>
    <property type="match status" value="1"/>
</dbReference>
<dbReference type="InterPro" id="IPR001202">
    <property type="entry name" value="WW_dom"/>
</dbReference>
<evidence type="ECO:0000313" key="6">
    <source>
        <dbReference type="EnsemblMetazoa" id="CapteP146207"/>
    </source>
</evidence>
<dbReference type="PROSITE" id="PS50106">
    <property type="entry name" value="PDZ"/>
    <property type="match status" value="5"/>
</dbReference>
<feature type="compositionally biased region" description="Low complexity" evidence="2">
    <location>
        <begin position="353"/>
        <end position="364"/>
    </location>
</feature>
<dbReference type="CDD" id="cd06734">
    <property type="entry name" value="PDZ4_MAGI-1_3-like"/>
    <property type="match status" value="1"/>
</dbReference>
<feature type="compositionally biased region" description="Low complexity" evidence="2">
    <location>
        <begin position="522"/>
        <end position="538"/>
    </location>
</feature>
<proteinExistence type="predicted"/>
<evidence type="ECO:0000256" key="1">
    <source>
        <dbReference type="ARBA" id="ARBA00022737"/>
    </source>
</evidence>
<feature type="region of interest" description="Disordered" evidence="2">
    <location>
        <begin position="351"/>
        <end position="540"/>
    </location>
</feature>
<dbReference type="GO" id="GO:0005737">
    <property type="term" value="C:cytoplasm"/>
    <property type="evidence" value="ECO:0007669"/>
    <property type="project" value="TreeGrafter"/>
</dbReference>
<dbReference type="InterPro" id="IPR036034">
    <property type="entry name" value="PDZ_sf"/>
</dbReference>
<feature type="compositionally biased region" description="Basic and acidic residues" evidence="2">
    <location>
        <begin position="1"/>
        <end position="14"/>
    </location>
</feature>
<accession>R7VLM2</accession>
<feature type="domain" description="WW" evidence="3">
    <location>
        <begin position="70"/>
        <end position="103"/>
    </location>
</feature>
<dbReference type="PROSITE" id="PS01159">
    <property type="entry name" value="WW_DOMAIN_1"/>
    <property type="match status" value="1"/>
</dbReference>
<evidence type="ECO:0000256" key="2">
    <source>
        <dbReference type="SAM" id="MobiDB-lite"/>
    </source>
</evidence>
<gene>
    <name evidence="5" type="ORF">CAPTEDRAFT_146207</name>
</gene>
<evidence type="ECO:0000313" key="7">
    <source>
        <dbReference type="Proteomes" id="UP000014760"/>
    </source>
</evidence>
<dbReference type="EMBL" id="KB292365">
    <property type="protein sequence ID" value="ELU17710.1"/>
    <property type="molecule type" value="Genomic_DNA"/>
</dbReference>
<dbReference type="PANTHER" id="PTHR10316">
    <property type="entry name" value="MEMBRANE ASSOCIATED GUANYLATE KINASE-RELATED"/>
    <property type="match status" value="1"/>
</dbReference>
<dbReference type="PANTHER" id="PTHR10316:SF40">
    <property type="entry name" value="LD27118P"/>
    <property type="match status" value="1"/>
</dbReference>
<dbReference type="OrthoDB" id="66881at2759"/>
<dbReference type="Gene3D" id="2.30.42.10">
    <property type="match status" value="5"/>
</dbReference>
<dbReference type="CDD" id="cd06731">
    <property type="entry name" value="PDZ1_MAGI-1_3-like"/>
    <property type="match status" value="1"/>
</dbReference>
<dbReference type="Pfam" id="PF00397">
    <property type="entry name" value="WW"/>
    <property type="match status" value="1"/>
</dbReference>
<dbReference type="SMART" id="SM00228">
    <property type="entry name" value="PDZ"/>
    <property type="match status" value="5"/>
</dbReference>
<organism evidence="5">
    <name type="scientific">Capitella teleta</name>
    <name type="common">Polychaete worm</name>
    <dbReference type="NCBI Taxonomy" id="283909"/>
    <lineage>
        <taxon>Eukaryota</taxon>
        <taxon>Metazoa</taxon>
        <taxon>Spiralia</taxon>
        <taxon>Lophotrochozoa</taxon>
        <taxon>Annelida</taxon>
        <taxon>Polychaeta</taxon>
        <taxon>Sedentaria</taxon>
        <taxon>Scolecida</taxon>
        <taxon>Capitellidae</taxon>
        <taxon>Capitella</taxon>
    </lineage>
</organism>
<keyword evidence="7" id="KW-1185">Reference proteome</keyword>
<evidence type="ECO:0008006" key="8">
    <source>
        <dbReference type="Google" id="ProtNLM"/>
    </source>
</evidence>
<evidence type="ECO:0000259" key="4">
    <source>
        <dbReference type="PROSITE" id="PS50106"/>
    </source>
</evidence>
<reference evidence="7" key="1">
    <citation type="submission" date="2012-12" db="EMBL/GenBank/DDBJ databases">
        <authorList>
            <person name="Hellsten U."/>
            <person name="Grimwood J."/>
            <person name="Chapman J.A."/>
            <person name="Shapiro H."/>
            <person name="Aerts A."/>
            <person name="Otillar R.P."/>
            <person name="Terry A.Y."/>
            <person name="Boore J.L."/>
            <person name="Simakov O."/>
            <person name="Marletaz F."/>
            <person name="Cho S.-J."/>
            <person name="Edsinger-Gonzales E."/>
            <person name="Havlak P."/>
            <person name="Kuo D.-H."/>
            <person name="Larsson T."/>
            <person name="Lv J."/>
            <person name="Arendt D."/>
            <person name="Savage R."/>
            <person name="Osoegawa K."/>
            <person name="de Jong P."/>
            <person name="Lindberg D.R."/>
            <person name="Seaver E.C."/>
            <person name="Weisblat D.A."/>
            <person name="Putnam N.H."/>
            <person name="Grigoriev I.V."/>
            <person name="Rokhsar D.S."/>
        </authorList>
    </citation>
    <scope>NUCLEOTIDE SEQUENCE</scope>
    <source>
        <strain evidence="7">I ESC-2004</strain>
    </source>
</reference>
<dbReference type="PROSITE" id="PS50020">
    <property type="entry name" value="WW_DOMAIN_2"/>
    <property type="match status" value="2"/>
</dbReference>
<reference evidence="6" key="3">
    <citation type="submission" date="2015-06" db="UniProtKB">
        <authorList>
            <consortium name="EnsemblMetazoa"/>
        </authorList>
    </citation>
    <scope>IDENTIFICATION</scope>
</reference>
<feature type="domain" description="PDZ" evidence="4">
    <location>
        <begin position="547"/>
        <end position="629"/>
    </location>
</feature>
<evidence type="ECO:0000259" key="3">
    <source>
        <dbReference type="PROSITE" id="PS50020"/>
    </source>
</evidence>
<dbReference type="GO" id="GO:0007165">
    <property type="term" value="P:signal transduction"/>
    <property type="evidence" value="ECO:0007669"/>
    <property type="project" value="TreeGrafter"/>
</dbReference>
<evidence type="ECO:0000313" key="5">
    <source>
        <dbReference type="EMBL" id="ELU17710.1"/>
    </source>
</evidence>
<feature type="compositionally biased region" description="Basic and acidic residues" evidence="2">
    <location>
        <begin position="404"/>
        <end position="419"/>
    </location>
</feature>
<feature type="domain" description="PDZ" evidence="4">
    <location>
        <begin position="775"/>
        <end position="858"/>
    </location>
</feature>
<dbReference type="FunFam" id="2.30.42.10:FF:000144">
    <property type="entry name" value="Membrane associated guanylate kinase, WW and PDZ domain containing 2"/>
    <property type="match status" value="1"/>
</dbReference>
<dbReference type="SUPFAM" id="SSF51045">
    <property type="entry name" value="WW domain"/>
    <property type="match status" value="2"/>
</dbReference>
<feature type="domain" description="PDZ" evidence="4">
    <location>
        <begin position="657"/>
        <end position="739"/>
    </location>
</feature>